<feature type="signal peptide" evidence="1">
    <location>
        <begin position="1"/>
        <end position="19"/>
    </location>
</feature>
<evidence type="ECO:0000313" key="3">
    <source>
        <dbReference type="Proteomes" id="UP001172159"/>
    </source>
</evidence>
<keyword evidence="1" id="KW-0732">Signal</keyword>
<accession>A0AA40EFB4</accession>
<dbReference type="Proteomes" id="UP001172159">
    <property type="component" value="Unassembled WGS sequence"/>
</dbReference>
<protein>
    <recommendedName>
        <fullName evidence="4">AA1-like domain-containing protein</fullName>
    </recommendedName>
</protein>
<evidence type="ECO:0008006" key="4">
    <source>
        <dbReference type="Google" id="ProtNLM"/>
    </source>
</evidence>
<name>A0AA40EFB4_9PEZI</name>
<sequence>MLVVTIISLFLTLSKAASATNDTNAADELGQGPYHYNFGYNTPFISACSNKTVDVKFRWTINGFQYTTTSTFMSPTEESEGKPGVESTYFSFNITNPAIGGTALCNTTVDGPIPTSPVAWRCSKWMTIEDPGFSLGQGPRISLRFDVRNLTIYDGWRCVESRQVSGGNLQYSGRGFAELEFSQCTGASSITGNWEPGQIYSQRTIGCRAEDFKVKPHYLLGV</sequence>
<comment type="caution">
    <text evidence="2">The sequence shown here is derived from an EMBL/GenBank/DDBJ whole genome shotgun (WGS) entry which is preliminary data.</text>
</comment>
<feature type="chain" id="PRO_5041259777" description="AA1-like domain-containing protein" evidence="1">
    <location>
        <begin position="20"/>
        <end position="222"/>
    </location>
</feature>
<evidence type="ECO:0000256" key="1">
    <source>
        <dbReference type="SAM" id="SignalP"/>
    </source>
</evidence>
<dbReference type="AlphaFoldDB" id="A0AA40EFB4"/>
<keyword evidence="3" id="KW-1185">Reference proteome</keyword>
<gene>
    <name evidence="2" type="ORF">B0T21DRAFT_382465</name>
</gene>
<evidence type="ECO:0000313" key="2">
    <source>
        <dbReference type="EMBL" id="KAK0739429.1"/>
    </source>
</evidence>
<reference evidence="2" key="1">
    <citation type="submission" date="2023-06" db="EMBL/GenBank/DDBJ databases">
        <title>Genome-scale phylogeny and comparative genomics of the fungal order Sordariales.</title>
        <authorList>
            <consortium name="Lawrence Berkeley National Laboratory"/>
            <person name="Hensen N."/>
            <person name="Bonometti L."/>
            <person name="Westerberg I."/>
            <person name="Brannstrom I.O."/>
            <person name="Guillou S."/>
            <person name="Cros-Aarteil S."/>
            <person name="Calhoun S."/>
            <person name="Haridas S."/>
            <person name="Kuo A."/>
            <person name="Mondo S."/>
            <person name="Pangilinan J."/>
            <person name="Riley R."/>
            <person name="Labutti K."/>
            <person name="Andreopoulos B."/>
            <person name="Lipzen A."/>
            <person name="Chen C."/>
            <person name="Yanf M."/>
            <person name="Daum C."/>
            <person name="Ng V."/>
            <person name="Clum A."/>
            <person name="Steindorff A."/>
            <person name="Ohm R."/>
            <person name="Martin F."/>
            <person name="Silar P."/>
            <person name="Natvig D."/>
            <person name="Lalanne C."/>
            <person name="Gautier V."/>
            <person name="Ament-Velasquez S.L."/>
            <person name="Kruys A."/>
            <person name="Hutchinson M.I."/>
            <person name="Powell A.J."/>
            <person name="Barry K."/>
            <person name="Miller A.N."/>
            <person name="Grigoriev I.V."/>
            <person name="Debuchy R."/>
            <person name="Gladieux P."/>
            <person name="Thoren M.H."/>
            <person name="Johannesson H."/>
        </authorList>
    </citation>
    <scope>NUCLEOTIDE SEQUENCE</scope>
    <source>
        <strain evidence="2">CBS 540.89</strain>
    </source>
</reference>
<proteinExistence type="predicted"/>
<organism evidence="2 3">
    <name type="scientific">Apiosordaria backusii</name>
    <dbReference type="NCBI Taxonomy" id="314023"/>
    <lineage>
        <taxon>Eukaryota</taxon>
        <taxon>Fungi</taxon>
        <taxon>Dikarya</taxon>
        <taxon>Ascomycota</taxon>
        <taxon>Pezizomycotina</taxon>
        <taxon>Sordariomycetes</taxon>
        <taxon>Sordariomycetidae</taxon>
        <taxon>Sordariales</taxon>
        <taxon>Lasiosphaeriaceae</taxon>
        <taxon>Apiosordaria</taxon>
    </lineage>
</organism>
<dbReference type="EMBL" id="JAUKTV010000004">
    <property type="protein sequence ID" value="KAK0739429.1"/>
    <property type="molecule type" value="Genomic_DNA"/>
</dbReference>